<dbReference type="InterPro" id="IPR052295">
    <property type="entry name" value="Odorant-binding_protein"/>
</dbReference>
<keyword evidence="7" id="KW-1185">Reference proteome</keyword>
<dbReference type="PANTHER" id="PTHR21066:SF15">
    <property type="entry name" value="GH25962P-RELATED"/>
    <property type="match status" value="1"/>
</dbReference>
<dbReference type="GO" id="GO:0005549">
    <property type="term" value="F:odorant binding"/>
    <property type="evidence" value="ECO:0007669"/>
    <property type="project" value="InterPro"/>
</dbReference>
<dbReference type="InterPro" id="IPR036728">
    <property type="entry name" value="PBP_GOBP_sf"/>
</dbReference>
<dbReference type="OrthoDB" id="7889145at2759"/>
<sequence>MTEQLLLFVCTLTFVLWQAQARAQAQPQTAYDCTAPPNFNNFDINSCCRAPELDMGDVPQKCHKYVSQLKSANAKYPSNTHLCYPDCIYRETGALLNGKIRMERVKQYLEQHIHQRDQEMVAHIVRSFDTCLGSIKGHMIASNIEAYKVLPHGCSPFAGMLYSCVNAETFLNCPARMWKNEQTCNQAKEFATQCNPLPHVPLPSS</sequence>
<dbReference type="Proteomes" id="UP000268350">
    <property type="component" value="Unassembled WGS sequence"/>
</dbReference>
<dbReference type="AlphaFoldDB" id="A0A3B0J519"/>
<accession>A0A3B0J519</accession>
<organism evidence="6 7">
    <name type="scientific">Drosophila guanche</name>
    <name type="common">Fruit fly</name>
    <dbReference type="NCBI Taxonomy" id="7266"/>
    <lineage>
        <taxon>Eukaryota</taxon>
        <taxon>Metazoa</taxon>
        <taxon>Ecdysozoa</taxon>
        <taxon>Arthropoda</taxon>
        <taxon>Hexapoda</taxon>
        <taxon>Insecta</taxon>
        <taxon>Pterygota</taxon>
        <taxon>Neoptera</taxon>
        <taxon>Endopterygota</taxon>
        <taxon>Diptera</taxon>
        <taxon>Brachycera</taxon>
        <taxon>Muscomorpha</taxon>
        <taxon>Ephydroidea</taxon>
        <taxon>Drosophilidae</taxon>
        <taxon>Drosophila</taxon>
        <taxon>Sophophora</taxon>
    </lineage>
</organism>
<dbReference type="GO" id="GO:0005576">
    <property type="term" value="C:extracellular region"/>
    <property type="evidence" value="ECO:0007669"/>
    <property type="project" value="UniProtKB-SubCell"/>
</dbReference>
<evidence type="ECO:0000313" key="7">
    <source>
        <dbReference type="Proteomes" id="UP000268350"/>
    </source>
</evidence>
<evidence type="ECO:0000256" key="1">
    <source>
        <dbReference type="ARBA" id="ARBA00004613"/>
    </source>
</evidence>
<dbReference type="Gene3D" id="1.10.238.270">
    <property type="match status" value="1"/>
</dbReference>
<dbReference type="Pfam" id="PF22651">
    <property type="entry name" value="OBP47_like"/>
    <property type="match status" value="1"/>
</dbReference>
<evidence type="ECO:0000256" key="4">
    <source>
        <dbReference type="SAM" id="SignalP"/>
    </source>
</evidence>
<dbReference type="PANTHER" id="PTHR21066">
    <property type="entry name" value="ODORANT-BINDING PROTEIN 59A-RELATED"/>
    <property type="match status" value="1"/>
</dbReference>
<evidence type="ECO:0000256" key="3">
    <source>
        <dbReference type="ARBA" id="ARBA00022525"/>
    </source>
</evidence>
<feature type="domain" description="OBP47-like" evidence="5">
    <location>
        <begin position="61"/>
        <end position="190"/>
    </location>
</feature>
<protein>
    <recommendedName>
        <fullName evidence="5">OBP47-like domain-containing protein</fullName>
    </recommendedName>
</protein>
<dbReference type="EMBL" id="OUUW01000001">
    <property type="protein sequence ID" value="SPP74743.1"/>
    <property type="molecule type" value="Genomic_DNA"/>
</dbReference>
<dbReference type="SUPFAM" id="SSF47565">
    <property type="entry name" value="Insect pheromone/odorant-binding proteins"/>
    <property type="match status" value="1"/>
</dbReference>
<reference evidence="7" key="1">
    <citation type="submission" date="2018-01" db="EMBL/GenBank/DDBJ databases">
        <authorList>
            <person name="Alioto T."/>
            <person name="Alioto T."/>
        </authorList>
    </citation>
    <scope>NUCLEOTIDE SEQUENCE [LARGE SCALE GENOMIC DNA]</scope>
</reference>
<feature type="chain" id="PRO_5017444854" description="OBP47-like domain-containing protein" evidence="4">
    <location>
        <begin position="22"/>
        <end position="205"/>
    </location>
</feature>
<evidence type="ECO:0000313" key="6">
    <source>
        <dbReference type="EMBL" id="SPP74743.1"/>
    </source>
</evidence>
<dbReference type="STRING" id="7266.A0A3B0J519"/>
<dbReference type="InterPro" id="IPR054577">
    <property type="entry name" value="OBP47-like_dom"/>
</dbReference>
<keyword evidence="4" id="KW-0732">Signal</keyword>
<comment type="similarity">
    <text evidence="2">Belongs to the PBP/GOBP family.</text>
</comment>
<evidence type="ECO:0000256" key="2">
    <source>
        <dbReference type="ARBA" id="ARBA00008098"/>
    </source>
</evidence>
<keyword evidence="3" id="KW-0964">Secreted</keyword>
<proteinExistence type="inferred from homology"/>
<comment type="subcellular location">
    <subcellularLocation>
        <location evidence="1">Secreted</location>
    </subcellularLocation>
</comment>
<gene>
    <name evidence="6" type="ORF">DGUA_6G002429</name>
</gene>
<evidence type="ECO:0000259" key="5">
    <source>
        <dbReference type="Pfam" id="PF22651"/>
    </source>
</evidence>
<name>A0A3B0J519_DROGU</name>
<dbReference type="OMA" id="KCHKYVS"/>
<feature type="signal peptide" evidence="4">
    <location>
        <begin position="1"/>
        <end position="21"/>
    </location>
</feature>